<keyword evidence="3" id="KW-1185">Reference proteome</keyword>
<dbReference type="Proteomes" id="UP000823941">
    <property type="component" value="Chromosome 5"/>
</dbReference>
<evidence type="ECO:0000313" key="3">
    <source>
        <dbReference type="Proteomes" id="UP000823941"/>
    </source>
</evidence>
<dbReference type="PANTHER" id="PTHR33332">
    <property type="entry name" value="REVERSE TRANSCRIPTASE DOMAIN-CONTAINING PROTEIN"/>
    <property type="match status" value="1"/>
</dbReference>
<feature type="domain" description="Reverse transcriptase" evidence="1">
    <location>
        <begin position="176"/>
        <end position="463"/>
    </location>
</feature>
<proteinExistence type="predicted"/>
<sequence length="629" mass="72150">MHKKFQKNIEDEMLKIVYHRYRNFCNGLLKKLKRQHQKTELEKACSTNMKQTWKVINNITQFKKQKIIAQDLISTVDSPNEAVNNINTFFADVGRKLANKILEDNLHNPYKPNIFDTPTNPMVNSFVMLDTDVREVMGLINNLKCNSSSGWDNISGLIVKQNKELLSGLIVHICNLSLRSGRFPDAFKHSTIIPIHKSGDKADVGNYRPISILPTLSKILERIINNRLINYLESENLLSCNQYGFRKGRSTADAVSDLTDHIVRGLDAGEKCLAIFLDLAKAFDTVSIPRLLCKLERLGIRDLQLQLFNDYLSKRTQSTKIGNFTSEPLPVTYGVPQGSILGPTLFLIYINDLCNLELPNGKIFTFADDTALVFSGKSWEEVYFRAQSGFDKVSTCLRQNLLSLNPDKTKYLPFTILKSSQPANRLNYLITAHQSDCHRFPLVACNCPKIENVPTVKYLGVVLDRHFKFLPHIQQLSNRIRKLIVVFKNIRHVADTKLIRMVYFALCQSLLTYCIDTWGGAAKTHLIILERAQRAILKVSHFLPYRHPTTLLYKKTNLLTVRQLFVRQVCLIQHKTNPSSLGRRRADRVYNIVKFKNFFTHRFTCYLGSFLYNKLSKIAMIKNLNKISC</sequence>
<evidence type="ECO:0000259" key="1">
    <source>
        <dbReference type="PROSITE" id="PS50878"/>
    </source>
</evidence>
<accession>A0ABQ7R0T7</accession>
<name>A0ABQ7R0T7_PLUXY</name>
<protein>
    <recommendedName>
        <fullName evidence="1">Reverse transcriptase domain-containing protein</fullName>
    </recommendedName>
</protein>
<gene>
    <name evidence="2" type="ORF">JYU34_003732</name>
</gene>
<dbReference type="InterPro" id="IPR043502">
    <property type="entry name" value="DNA/RNA_pol_sf"/>
</dbReference>
<organism evidence="2 3">
    <name type="scientific">Plutella xylostella</name>
    <name type="common">Diamondback moth</name>
    <name type="synonym">Plutella maculipennis</name>
    <dbReference type="NCBI Taxonomy" id="51655"/>
    <lineage>
        <taxon>Eukaryota</taxon>
        <taxon>Metazoa</taxon>
        <taxon>Ecdysozoa</taxon>
        <taxon>Arthropoda</taxon>
        <taxon>Hexapoda</taxon>
        <taxon>Insecta</taxon>
        <taxon>Pterygota</taxon>
        <taxon>Neoptera</taxon>
        <taxon>Endopterygota</taxon>
        <taxon>Lepidoptera</taxon>
        <taxon>Glossata</taxon>
        <taxon>Ditrysia</taxon>
        <taxon>Yponomeutoidea</taxon>
        <taxon>Plutellidae</taxon>
        <taxon>Plutella</taxon>
    </lineage>
</organism>
<reference evidence="2 3" key="1">
    <citation type="submission" date="2021-06" db="EMBL/GenBank/DDBJ databases">
        <title>A haploid diamondback moth (Plutella xylostella L.) genome assembly resolves 31 chromosomes and identifies a diamide resistance mutation.</title>
        <authorList>
            <person name="Ward C.M."/>
            <person name="Perry K.D."/>
            <person name="Baker G."/>
            <person name="Powis K."/>
            <person name="Heckel D.G."/>
            <person name="Baxter S.W."/>
        </authorList>
    </citation>
    <scope>NUCLEOTIDE SEQUENCE [LARGE SCALE GENOMIC DNA]</scope>
    <source>
        <strain evidence="2 3">LV</strain>
        <tissue evidence="2">Single pupa</tissue>
    </source>
</reference>
<dbReference type="Pfam" id="PF00078">
    <property type="entry name" value="RVT_1"/>
    <property type="match status" value="1"/>
</dbReference>
<dbReference type="EMBL" id="JAHIBW010000005">
    <property type="protein sequence ID" value="KAG7310900.1"/>
    <property type="molecule type" value="Genomic_DNA"/>
</dbReference>
<dbReference type="PROSITE" id="PS50878">
    <property type="entry name" value="RT_POL"/>
    <property type="match status" value="1"/>
</dbReference>
<dbReference type="CDD" id="cd01650">
    <property type="entry name" value="RT_nLTR_like"/>
    <property type="match status" value="1"/>
</dbReference>
<dbReference type="SUPFAM" id="SSF56672">
    <property type="entry name" value="DNA/RNA polymerases"/>
    <property type="match status" value="1"/>
</dbReference>
<comment type="caution">
    <text evidence="2">The sequence shown here is derived from an EMBL/GenBank/DDBJ whole genome shotgun (WGS) entry which is preliminary data.</text>
</comment>
<dbReference type="InterPro" id="IPR000477">
    <property type="entry name" value="RT_dom"/>
</dbReference>
<evidence type="ECO:0000313" key="2">
    <source>
        <dbReference type="EMBL" id="KAG7310900.1"/>
    </source>
</evidence>